<gene>
    <name evidence="7" type="ORF">FPZ45_17390</name>
</gene>
<dbReference type="PANTHER" id="PTHR32196:SF72">
    <property type="entry name" value="RIBOSE IMPORT PERMEASE PROTEIN RBSC"/>
    <property type="match status" value="1"/>
</dbReference>
<keyword evidence="3 6" id="KW-0812">Transmembrane</keyword>
<feature type="transmembrane region" description="Helical" evidence="6">
    <location>
        <begin position="214"/>
        <end position="235"/>
    </location>
</feature>
<keyword evidence="8" id="KW-1185">Reference proteome</keyword>
<protein>
    <submittedName>
        <fullName evidence="7">ABC transporter permease</fullName>
    </submittedName>
</protein>
<accession>A0A559JDS4</accession>
<keyword evidence="5 6" id="KW-0472">Membrane</keyword>
<feature type="transmembrane region" description="Helical" evidence="6">
    <location>
        <begin position="294"/>
        <end position="311"/>
    </location>
</feature>
<evidence type="ECO:0000313" key="7">
    <source>
        <dbReference type="EMBL" id="TVX98018.1"/>
    </source>
</evidence>
<dbReference type="GO" id="GO:0005886">
    <property type="term" value="C:plasma membrane"/>
    <property type="evidence" value="ECO:0007669"/>
    <property type="project" value="UniProtKB-SubCell"/>
</dbReference>
<dbReference type="AlphaFoldDB" id="A0A559JDS4"/>
<name>A0A559JDS4_9BACL</name>
<feature type="transmembrane region" description="Helical" evidence="6">
    <location>
        <begin position="98"/>
        <end position="118"/>
    </location>
</feature>
<keyword evidence="2" id="KW-1003">Cell membrane</keyword>
<feature type="transmembrane region" description="Helical" evidence="6">
    <location>
        <begin position="47"/>
        <end position="67"/>
    </location>
</feature>
<dbReference type="InterPro" id="IPR001851">
    <property type="entry name" value="ABC_transp_permease"/>
</dbReference>
<dbReference type="RefSeq" id="WP_144704658.1">
    <property type="nucleotide sequence ID" value="NZ_VNJJ01000010.1"/>
</dbReference>
<dbReference type="PANTHER" id="PTHR32196">
    <property type="entry name" value="ABC TRANSPORTER PERMEASE PROTEIN YPHD-RELATED-RELATED"/>
    <property type="match status" value="1"/>
</dbReference>
<feature type="transmembrane region" description="Helical" evidence="6">
    <location>
        <begin position="20"/>
        <end position="41"/>
    </location>
</feature>
<dbReference type="EMBL" id="VNJJ01000010">
    <property type="protein sequence ID" value="TVX98018.1"/>
    <property type="molecule type" value="Genomic_DNA"/>
</dbReference>
<evidence type="ECO:0000256" key="3">
    <source>
        <dbReference type="ARBA" id="ARBA00022692"/>
    </source>
</evidence>
<dbReference type="Proteomes" id="UP000316330">
    <property type="component" value="Unassembled WGS sequence"/>
</dbReference>
<dbReference type="OrthoDB" id="9813906at2"/>
<evidence type="ECO:0000256" key="1">
    <source>
        <dbReference type="ARBA" id="ARBA00004651"/>
    </source>
</evidence>
<sequence length="319" mass="34411">MRIEFATTDNVQKWVSRNKIFMLLLALAFLAAVTSDYFWTWNNVMNVFRQASVIGMIALGVHFVVLIGKLDLSVGSIVVFSGAIILWGQNLFGFDIPGSLLLGAISGALLGSLNGVLVTYGRVPSFIATLGTMFIYRYFMMWVADAGAISGSRISHTFLGHGYWLGIPVVVLPLLIAAMTAHFLLSRTLFGRYIYAVGQNPRAAYSSGANVNRVTLIAFTLSGIAAGLGAVLETARLNSISTANSGVYYELDAIAAVVLGGASLRGGKGTILGTVSGVLMFSILNNYMNLQNVSTYLQGVLKGLLIFLVLYRQNRLREE</sequence>
<keyword evidence="4 6" id="KW-1133">Transmembrane helix</keyword>
<organism evidence="7 8">
    <name type="scientific">Cohnella terricola</name>
    <dbReference type="NCBI Taxonomy" id="1289167"/>
    <lineage>
        <taxon>Bacteria</taxon>
        <taxon>Bacillati</taxon>
        <taxon>Bacillota</taxon>
        <taxon>Bacilli</taxon>
        <taxon>Bacillales</taxon>
        <taxon>Paenibacillaceae</taxon>
        <taxon>Cohnella</taxon>
    </lineage>
</organism>
<dbReference type="CDD" id="cd06579">
    <property type="entry name" value="TM_PBP1_transp_AraH_like"/>
    <property type="match status" value="1"/>
</dbReference>
<reference evidence="7 8" key="1">
    <citation type="submission" date="2019-07" db="EMBL/GenBank/DDBJ databases">
        <authorList>
            <person name="Kim J."/>
        </authorList>
    </citation>
    <scope>NUCLEOTIDE SEQUENCE [LARGE SCALE GENOMIC DNA]</scope>
    <source>
        <strain evidence="7 8">G13</strain>
    </source>
</reference>
<dbReference type="GO" id="GO:0022857">
    <property type="term" value="F:transmembrane transporter activity"/>
    <property type="evidence" value="ECO:0007669"/>
    <property type="project" value="InterPro"/>
</dbReference>
<evidence type="ECO:0000256" key="4">
    <source>
        <dbReference type="ARBA" id="ARBA00022989"/>
    </source>
</evidence>
<comment type="caution">
    <text evidence="7">The sequence shown here is derived from an EMBL/GenBank/DDBJ whole genome shotgun (WGS) entry which is preliminary data.</text>
</comment>
<feature type="transmembrane region" description="Helical" evidence="6">
    <location>
        <begin position="163"/>
        <end position="185"/>
    </location>
</feature>
<evidence type="ECO:0000256" key="5">
    <source>
        <dbReference type="ARBA" id="ARBA00023136"/>
    </source>
</evidence>
<comment type="subcellular location">
    <subcellularLocation>
        <location evidence="1">Cell membrane</location>
        <topology evidence="1">Multi-pass membrane protein</topology>
    </subcellularLocation>
</comment>
<evidence type="ECO:0000256" key="2">
    <source>
        <dbReference type="ARBA" id="ARBA00022475"/>
    </source>
</evidence>
<feature type="transmembrane region" description="Helical" evidence="6">
    <location>
        <begin position="74"/>
        <end position="92"/>
    </location>
</feature>
<feature type="transmembrane region" description="Helical" evidence="6">
    <location>
        <begin position="125"/>
        <end position="143"/>
    </location>
</feature>
<dbReference type="Pfam" id="PF02653">
    <property type="entry name" value="BPD_transp_2"/>
    <property type="match status" value="1"/>
</dbReference>
<proteinExistence type="predicted"/>
<evidence type="ECO:0000313" key="8">
    <source>
        <dbReference type="Proteomes" id="UP000316330"/>
    </source>
</evidence>
<evidence type="ECO:0000256" key="6">
    <source>
        <dbReference type="SAM" id="Phobius"/>
    </source>
</evidence>